<protein>
    <recommendedName>
        <fullName evidence="6">Thioredoxin domain-containing protein</fullName>
    </recommendedName>
</protein>
<dbReference type="KEGG" id="pbt:ING2E5B_1536"/>
<dbReference type="Pfam" id="PF00578">
    <property type="entry name" value="AhpC-TSA"/>
    <property type="match status" value="1"/>
</dbReference>
<keyword evidence="2" id="KW-0201">Cytochrome c-type biogenesis</keyword>
<dbReference type="InterPro" id="IPR013766">
    <property type="entry name" value="Thioredoxin_domain"/>
</dbReference>
<feature type="signal peptide" evidence="5">
    <location>
        <begin position="1"/>
        <end position="19"/>
    </location>
</feature>
<organism evidence="7 8">
    <name type="scientific">Fermentimonas caenicola</name>
    <dbReference type="NCBI Taxonomy" id="1562970"/>
    <lineage>
        <taxon>Bacteria</taxon>
        <taxon>Pseudomonadati</taxon>
        <taxon>Bacteroidota</taxon>
        <taxon>Bacteroidia</taxon>
        <taxon>Bacteroidales</taxon>
        <taxon>Dysgonomonadaceae</taxon>
        <taxon>Fermentimonas</taxon>
    </lineage>
</organism>
<evidence type="ECO:0000313" key="8">
    <source>
        <dbReference type="Proteomes" id="UP000032417"/>
    </source>
</evidence>
<gene>
    <name evidence="7" type="ORF">ING2E5B_1536</name>
</gene>
<reference evidence="7 8" key="1">
    <citation type="submission" date="2014-08" db="EMBL/GenBank/DDBJ databases">
        <authorList>
            <person name="Wibberg D."/>
        </authorList>
    </citation>
    <scope>NUCLEOTIDE SEQUENCE [LARGE SCALE GENOMIC DNA]</scope>
    <source>
        <strain evidence="8">ING2-E5B</strain>
    </source>
</reference>
<sequence length="172" mass="20078">MKSILLILISFLISTFTLKDTVPRANSEAMVDSDIMVVDFKQLQPFLEIDNDTIYVVNFWATWCGPCVREIPYFEQLRDKYEGENLKIVMVSLDMSDDLDTRVIPFMRKYDMKNKVLLLDDPQSNRWIPLVDEKWTGAIPATLIYGNGFREFYAKEFTFSELDKIIKPLLSN</sequence>
<dbReference type="GO" id="GO:0016491">
    <property type="term" value="F:oxidoreductase activity"/>
    <property type="evidence" value="ECO:0007669"/>
    <property type="project" value="InterPro"/>
</dbReference>
<dbReference type="CDD" id="cd02966">
    <property type="entry name" value="TlpA_like_family"/>
    <property type="match status" value="1"/>
</dbReference>
<evidence type="ECO:0000256" key="1">
    <source>
        <dbReference type="ARBA" id="ARBA00004196"/>
    </source>
</evidence>
<evidence type="ECO:0000313" key="7">
    <source>
        <dbReference type="EMBL" id="CEA16284.1"/>
    </source>
</evidence>
<dbReference type="GO" id="GO:0016209">
    <property type="term" value="F:antioxidant activity"/>
    <property type="evidence" value="ECO:0007669"/>
    <property type="project" value="InterPro"/>
</dbReference>
<dbReference type="HOGENOM" id="CLU_042529_16_0_10"/>
<dbReference type="PROSITE" id="PS51352">
    <property type="entry name" value="THIOREDOXIN_2"/>
    <property type="match status" value="1"/>
</dbReference>
<accession>A0A098C037</accession>
<proteinExistence type="predicted"/>
<evidence type="ECO:0000259" key="6">
    <source>
        <dbReference type="PROSITE" id="PS51352"/>
    </source>
</evidence>
<dbReference type="GO" id="GO:0017004">
    <property type="term" value="P:cytochrome complex assembly"/>
    <property type="evidence" value="ECO:0007669"/>
    <property type="project" value="UniProtKB-KW"/>
</dbReference>
<dbReference type="OrthoDB" id="9794348at2"/>
<keyword evidence="4" id="KW-0676">Redox-active center</keyword>
<dbReference type="EMBL" id="LN515532">
    <property type="protein sequence ID" value="CEA16284.1"/>
    <property type="molecule type" value="Genomic_DNA"/>
</dbReference>
<comment type="subcellular location">
    <subcellularLocation>
        <location evidence="1">Cell envelope</location>
    </subcellularLocation>
</comment>
<evidence type="ECO:0000256" key="5">
    <source>
        <dbReference type="SAM" id="SignalP"/>
    </source>
</evidence>
<keyword evidence="3" id="KW-1015">Disulfide bond</keyword>
<dbReference type="PANTHER" id="PTHR42852">
    <property type="entry name" value="THIOL:DISULFIDE INTERCHANGE PROTEIN DSBE"/>
    <property type="match status" value="1"/>
</dbReference>
<dbReference type="SUPFAM" id="SSF52833">
    <property type="entry name" value="Thioredoxin-like"/>
    <property type="match status" value="1"/>
</dbReference>
<dbReference type="InterPro" id="IPR050553">
    <property type="entry name" value="Thioredoxin_ResA/DsbE_sf"/>
</dbReference>
<dbReference type="STRING" id="1562970.ING2E5B_1536"/>
<dbReference type="GO" id="GO:0030313">
    <property type="term" value="C:cell envelope"/>
    <property type="evidence" value="ECO:0007669"/>
    <property type="project" value="UniProtKB-SubCell"/>
</dbReference>
<dbReference type="Proteomes" id="UP000032417">
    <property type="component" value="Chromosome 1"/>
</dbReference>
<feature type="chain" id="PRO_5030002992" description="Thioredoxin domain-containing protein" evidence="5">
    <location>
        <begin position="20"/>
        <end position="172"/>
    </location>
</feature>
<dbReference type="InterPro" id="IPR000866">
    <property type="entry name" value="AhpC/TSA"/>
</dbReference>
<evidence type="ECO:0000256" key="2">
    <source>
        <dbReference type="ARBA" id="ARBA00022748"/>
    </source>
</evidence>
<dbReference type="InterPro" id="IPR017937">
    <property type="entry name" value="Thioredoxin_CS"/>
</dbReference>
<dbReference type="PROSITE" id="PS00194">
    <property type="entry name" value="THIOREDOXIN_1"/>
    <property type="match status" value="1"/>
</dbReference>
<name>A0A098C037_9BACT</name>
<dbReference type="PANTHER" id="PTHR42852:SF6">
    <property type="entry name" value="THIOL:DISULFIDE INTERCHANGE PROTEIN DSBE"/>
    <property type="match status" value="1"/>
</dbReference>
<dbReference type="InterPro" id="IPR036249">
    <property type="entry name" value="Thioredoxin-like_sf"/>
</dbReference>
<dbReference type="AlphaFoldDB" id="A0A098C037"/>
<keyword evidence="8" id="KW-1185">Reference proteome</keyword>
<feature type="domain" description="Thioredoxin" evidence="6">
    <location>
        <begin position="16"/>
        <end position="171"/>
    </location>
</feature>
<evidence type="ECO:0000256" key="4">
    <source>
        <dbReference type="ARBA" id="ARBA00023284"/>
    </source>
</evidence>
<keyword evidence="5" id="KW-0732">Signal</keyword>
<dbReference type="Gene3D" id="3.40.30.10">
    <property type="entry name" value="Glutaredoxin"/>
    <property type="match status" value="1"/>
</dbReference>
<evidence type="ECO:0000256" key="3">
    <source>
        <dbReference type="ARBA" id="ARBA00023157"/>
    </source>
</evidence>